<evidence type="ECO:0000256" key="1">
    <source>
        <dbReference type="SAM" id="MobiDB-lite"/>
    </source>
</evidence>
<protein>
    <submittedName>
        <fullName evidence="2 3">Uncharacterized protein</fullName>
    </submittedName>
</protein>
<accession>A0A834R3V2</accession>
<dbReference type="Proteomes" id="UP000070412">
    <property type="component" value="Unassembled WGS sequence"/>
</dbReference>
<dbReference type="AlphaFoldDB" id="A0A834R3V2"/>
<name>A0A834R3V2_SARSC</name>
<evidence type="ECO:0000313" key="4">
    <source>
        <dbReference type="Proteomes" id="UP000070412"/>
    </source>
</evidence>
<dbReference type="OrthoDB" id="6514002at2759"/>
<sequence>MDSKIETNGSIVVHRNHRKNLHHFPGDRHFPGQRSLLESLTKTLIVLLIFTESVPIEAFRFTKQTRTFDYPAVYRRLDCSSFCRRTKFNGYVGGCHCGFTLFSRKRSNENTIDDDDGDDHHHLLHHIFGPSSTYLQQQQQQQRDRREQKTATSATSASIISKLSPPQNLNRLAYQSMMELFGDQEPPIPPQSSTSISKWKSSLAIEPSQPKPPSSSSSSLLLAKTLPEFLVNQNNGFDLLNMMNDGKRLIVSYKNTDNINSNNNNNNNNDIHKQKRNENEQTSINSNKNNNDNNNTPNNIEPKKIRDSSSPPSLIDVDDLVMINA</sequence>
<gene>
    <name evidence="2" type="ORF">SSS_2539</name>
</gene>
<feature type="compositionally biased region" description="Low complexity" evidence="1">
    <location>
        <begin position="191"/>
        <end position="202"/>
    </location>
</feature>
<organism evidence="2">
    <name type="scientific">Sarcoptes scabiei</name>
    <name type="common">Itch mite</name>
    <name type="synonym">Acarus scabiei</name>
    <dbReference type="NCBI Taxonomy" id="52283"/>
    <lineage>
        <taxon>Eukaryota</taxon>
        <taxon>Metazoa</taxon>
        <taxon>Ecdysozoa</taxon>
        <taxon>Arthropoda</taxon>
        <taxon>Chelicerata</taxon>
        <taxon>Arachnida</taxon>
        <taxon>Acari</taxon>
        <taxon>Acariformes</taxon>
        <taxon>Sarcoptiformes</taxon>
        <taxon>Astigmata</taxon>
        <taxon>Psoroptidia</taxon>
        <taxon>Sarcoptoidea</taxon>
        <taxon>Sarcoptidae</taxon>
        <taxon>Sarcoptinae</taxon>
        <taxon>Sarcoptes</taxon>
    </lineage>
</organism>
<feature type="compositionally biased region" description="Basic and acidic residues" evidence="1">
    <location>
        <begin position="270"/>
        <end position="279"/>
    </location>
</feature>
<reference evidence="2" key="2">
    <citation type="submission" date="2020-01" db="EMBL/GenBank/DDBJ databases">
        <authorList>
            <person name="Korhonen P.K.K."/>
            <person name="Guangxu M.G."/>
            <person name="Wang T.W."/>
            <person name="Stroehlein A.J.S."/>
            <person name="Young N.D."/>
            <person name="Ang C.-S.A."/>
            <person name="Fernando D.W.F."/>
            <person name="Lu H.L."/>
            <person name="Taylor S.T."/>
            <person name="Ehtesham M.E.M."/>
            <person name="Najaraj S.H.N."/>
            <person name="Harsha G.H.G."/>
            <person name="Madugundu A.M."/>
            <person name="Renuse S.R."/>
            <person name="Holt D.H."/>
            <person name="Pandey A.P."/>
            <person name="Papenfuss A.P."/>
            <person name="Gasser R.B.G."/>
            <person name="Fischer K.F."/>
        </authorList>
    </citation>
    <scope>NUCLEOTIDE SEQUENCE</scope>
    <source>
        <strain evidence="2">SSS_KF_BRIS2020</strain>
    </source>
</reference>
<evidence type="ECO:0000313" key="3">
    <source>
        <dbReference type="EnsemblMetazoa" id="KAF7489940.1"/>
    </source>
</evidence>
<feature type="region of interest" description="Disordered" evidence="1">
    <location>
        <begin position="134"/>
        <end position="160"/>
    </location>
</feature>
<dbReference type="EnsemblMetazoa" id="SSS_2539s_mrna">
    <property type="protein sequence ID" value="KAF7489940.1"/>
    <property type="gene ID" value="SSS_2539"/>
</dbReference>
<reference evidence="3" key="3">
    <citation type="submission" date="2022-06" db="UniProtKB">
        <authorList>
            <consortium name="EnsemblMetazoa"/>
        </authorList>
    </citation>
    <scope>IDENTIFICATION</scope>
</reference>
<dbReference type="EMBL" id="WVUK01000063">
    <property type="protein sequence ID" value="KAF7489940.1"/>
    <property type="molecule type" value="Genomic_DNA"/>
</dbReference>
<feature type="compositionally biased region" description="Low complexity" evidence="1">
    <location>
        <begin position="256"/>
        <end position="269"/>
    </location>
</feature>
<feature type="region of interest" description="Disordered" evidence="1">
    <location>
        <begin position="182"/>
        <end position="219"/>
    </location>
</feature>
<feature type="compositionally biased region" description="Low complexity" evidence="1">
    <location>
        <begin position="280"/>
        <end position="300"/>
    </location>
</feature>
<keyword evidence="4" id="KW-1185">Reference proteome</keyword>
<feature type="region of interest" description="Disordered" evidence="1">
    <location>
        <begin position="256"/>
        <end position="318"/>
    </location>
</feature>
<evidence type="ECO:0000313" key="2">
    <source>
        <dbReference type="EMBL" id="KAF7489940.1"/>
    </source>
</evidence>
<reference evidence="4" key="1">
    <citation type="journal article" date="2020" name="PLoS Negl. Trop. Dis.">
        <title>High-quality nuclear genome for Sarcoptes scabiei-A critical resource for a neglected parasite.</title>
        <authorList>
            <person name="Korhonen P.K."/>
            <person name="Gasser R.B."/>
            <person name="Ma G."/>
            <person name="Wang T."/>
            <person name="Stroehlein A.J."/>
            <person name="Young N.D."/>
            <person name="Ang C.S."/>
            <person name="Fernando D.D."/>
            <person name="Lu H.C."/>
            <person name="Taylor S."/>
            <person name="Reynolds S.L."/>
            <person name="Mofiz E."/>
            <person name="Najaraj S.H."/>
            <person name="Gowda H."/>
            <person name="Madugundu A."/>
            <person name="Renuse S."/>
            <person name="Holt D."/>
            <person name="Pandey A."/>
            <person name="Papenfuss A.T."/>
            <person name="Fischer K."/>
        </authorList>
    </citation>
    <scope>NUCLEOTIDE SEQUENCE [LARGE SCALE GENOMIC DNA]</scope>
</reference>
<proteinExistence type="predicted"/>